<dbReference type="PANTHER" id="PTHR21008">
    <property type="entry name" value="S-ADENOSYLMETHIONINE SENSOR UPSTREAM OF MTORC1-RELATED"/>
    <property type="match status" value="1"/>
</dbReference>
<reference evidence="6 7" key="1">
    <citation type="submission" date="2019-10" db="EMBL/GenBank/DDBJ databases">
        <authorList>
            <person name="Palmer J.M."/>
        </authorList>
    </citation>
    <scope>NUCLEOTIDE SEQUENCE [LARGE SCALE GENOMIC DNA]</scope>
    <source>
        <strain evidence="6 7">TWF694</strain>
    </source>
</reference>
<dbReference type="Pfam" id="PF11968">
    <property type="entry name" value="Bmt2"/>
    <property type="match status" value="1"/>
</dbReference>
<dbReference type="SUPFAM" id="SSF53335">
    <property type="entry name" value="S-adenosyl-L-methionine-dependent methyltransferases"/>
    <property type="match status" value="1"/>
</dbReference>
<organism evidence="6 7">
    <name type="scientific">Orbilia ellipsospora</name>
    <dbReference type="NCBI Taxonomy" id="2528407"/>
    <lineage>
        <taxon>Eukaryota</taxon>
        <taxon>Fungi</taxon>
        <taxon>Dikarya</taxon>
        <taxon>Ascomycota</taxon>
        <taxon>Pezizomycotina</taxon>
        <taxon>Orbiliomycetes</taxon>
        <taxon>Orbiliales</taxon>
        <taxon>Orbiliaceae</taxon>
        <taxon>Orbilia</taxon>
    </lineage>
</organism>
<evidence type="ECO:0000313" key="7">
    <source>
        <dbReference type="Proteomes" id="UP001365542"/>
    </source>
</evidence>
<dbReference type="Proteomes" id="UP001365542">
    <property type="component" value="Unassembled WGS sequence"/>
</dbReference>
<dbReference type="GO" id="GO:0016433">
    <property type="term" value="F:rRNA (adenine) methyltransferase activity"/>
    <property type="evidence" value="ECO:0007669"/>
    <property type="project" value="UniProtKB-UniRule"/>
</dbReference>
<feature type="binding site" evidence="4">
    <location>
        <position position="159"/>
    </location>
    <ligand>
        <name>S-adenosyl-L-methionine</name>
        <dbReference type="ChEBI" id="CHEBI:59789"/>
    </ligand>
</feature>
<feature type="region of interest" description="Disordered" evidence="5">
    <location>
        <begin position="1"/>
        <end position="34"/>
    </location>
</feature>
<dbReference type="AlphaFoldDB" id="A0AAV9XLB4"/>
<name>A0AAV9XLB4_9PEZI</name>
<comment type="function">
    <text evidence="4">S-adenosyl-L-methionine-dependent methyltransferase that specifically methylates the N(1) position of an adenine present in helix 65 in 25S rRNA.</text>
</comment>
<dbReference type="HAMAP" id="MF_03044">
    <property type="entry name" value="BMT2"/>
    <property type="match status" value="1"/>
</dbReference>
<gene>
    <name evidence="6" type="ORF">TWF694_007510</name>
</gene>
<proteinExistence type="inferred from homology"/>
<keyword evidence="4" id="KW-0539">Nucleus</keyword>
<keyword evidence="2 4" id="KW-0808">Transferase</keyword>
<accession>A0AAV9XLB4</accession>
<dbReference type="InterPro" id="IPR029063">
    <property type="entry name" value="SAM-dependent_MTases_sf"/>
</dbReference>
<feature type="binding site" evidence="4">
    <location>
        <position position="138"/>
    </location>
    <ligand>
        <name>S-adenosyl-L-methionine</name>
        <dbReference type="ChEBI" id="CHEBI:59789"/>
    </ligand>
</feature>
<feature type="compositionally biased region" description="Basic residues" evidence="5">
    <location>
        <begin position="1"/>
        <end position="10"/>
    </location>
</feature>
<dbReference type="EC" id="2.1.1.-" evidence="4"/>
<evidence type="ECO:0000256" key="4">
    <source>
        <dbReference type="HAMAP-Rule" id="MF_03044"/>
    </source>
</evidence>
<evidence type="ECO:0000313" key="6">
    <source>
        <dbReference type="EMBL" id="KAK6541717.1"/>
    </source>
</evidence>
<evidence type="ECO:0000256" key="1">
    <source>
        <dbReference type="ARBA" id="ARBA00022603"/>
    </source>
</evidence>
<dbReference type="InterPro" id="IPR021867">
    <property type="entry name" value="Bmt2/SAMTOR"/>
</dbReference>
<comment type="subcellular location">
    <subcellularLocation>
        <location evidence="4">Nucleus</location>
        <location evidence="4">Nucleolus</location>
    </subcellularLocation>
</comment>
<dbReference type="PANTHER" id="PTHR21008:SF1">
    <property type="entry name" value="25S RRNA (ADENINE(2142)-N(1))-METHYLTRANSFERASE"/>
    <property type="match status" value="1"/>
</dbReference>
<keyword evidence="3 4" id="KW-0949">S-adenosyl-L-methionine</keyword>
<sequence length="342" mass="37809">MTSTKKKRKPTSSLLARRQVAASSSLATTKPLPSKLSRKLIRSHHTAQKRLSQAIQQNDTTAITTLTSQLSSSTGNLEAYQRASVSGQSSKRGGDSSKILVDWFLQLGLPKPGHAQNPNPNHPNDRGPPSAYRLLEIGCLSPSNAIHSYFPNSYRTLLDLNSLHPEIIKQDFMTFPVPKSVDEGYDVVSCSLVLNYVPTPVGRGDMLKHISLFMEQALQKRRQRLNLGLNSSSGPQPRRDIESENTETETGRKGAKDACWDDSLPALFLVLPAPCVTNSRYLTEKKLGEIMTSLGYEVVRRKLSPKLVYYLYKYIGNGKGGAFKKVELLPGGKRNNFAIVVE</sequence>
<evidence type="ECO:0000256" key="5">
    <source>
        <dbReference type="SAM" id="MobiDB-lite"/>
    </source>
</evidence>
<keyword evidence="1 4" id="KW-0489">Methyltransferase</keyword>
<evidence type="ECO:0000256" key="2">
    <source>
        <dbReference type="ARBA" id="ARBA00022679"/>
    </source>
</evidence>
<keyword evidence="7" id="KW-1185">Reference proteome</keyword>
<comment type="similarity">
    <text evidence="4">Belongs to the BMT2 family.</text>
</comment>
<protein>
    <recommendedName>
        <fullName evidence="4">25S rRNA adenine-N(1) methyltransferase</fullName>
        <ecNumber evidence="4">2.1.1.-</ecNumber>
    </recommendedName>
</protein>
<feature type="region of interest" description="Disordered" evidence="5">
    <location>
        <begin position="227"/>
        <end position="255"/>
    </location>
</feature>
<dbReference type="EMBL" id="JAVHJO010000003">
    <property type="protein sequence ID" value="KAK6541717.1"/>
    <property type="molecule type" value="Genomic_DNA"/>
</dbReference>
<comment type="caution">
    <text evidence="6">The sequence shown here is derived from an EMBL/GenBank/DDBJ whole genome shotgun (WGS) entry which is preliminary data.</text>
</comment>
<dbReference type="GO" id="GO:0005730">
    <property type="term" value="C:nucleolus"/>
    <property type="evidence" value="ECO:0007669"/>
    <property type="project" value="UniProtKB-SubCell"/>
</dbReference>
<evidence type="ECO:0000256" key="3">
    <source>
        <dbReference type="ARBA" id="ARBA00022691"/>
    </source>
</evidence>